<dbReference type="AlphaFoldDB" id="A0A066TRU9"/>
<evidence type="ECO:0000313" key="3">
    <source>
        <dbReference type="Proteomes" id="UP000027170"/>
    </source>
</evidence>
<evidence type="ECO:0000259" key="1">
    <source>
        <dbReference type="Pfam" id="PF00717"/>
    </source>
</evidence>
<dbReference type="EMBL" id="JFZV01000005">
    <property type="protein sequence ID" value="KDN14753.1"/>
    <property type="molecule type" value="Genomic_DNA"/>
</dbReference>
<dbReference type="SUPFAM" id="SSF51306">
    <property type="entry name" value="LexA/Signal peptidase"/>
    <property type="match status" value="1"/>
</dbReference>
<evidence type="ECO:0000313" key="2">
    <source>
        <dbReference type="EMBL" id="KDN14753.1"/>
    </source>
</evidence>
<comment type="caution">
    <text evidence="2">The sequence shown here is derived from an EMBL/GenBank/DDBJ whole genome shotgun (WGS) entry which is preliminary data.</text>
</comment>
<keyword evidence="3" id="KW-1185">Reference proteome</keyword>
<gene>
    <name evidence="2" type="ORF">SALWKB29_1212</name>
</gene>
<dbReference type="GO" id="GO:0003677">
    <property type="term" value="F:DNA binding"/>
    <property type="evidence" value="ECO:0007669"/>
    <property type="project" value="InterPro"/>
</dbReference>
<protein>
    <submittedName>
        <fullName evidence="2">Putative phage repressor</fullName>
    </submittedName>
</protein>
<proteinExistence type="predicted"/>
<dbReference type="PANTHER" id="PTHR33516:SF2">
    <property type="entry name" value="LEXA REPRESSOR-RELATED"/>
    <property type="match status" value="1"/>
</dbReference>
<name>A0A066TRU9_9NEIS</name>
<sequence length="205" mass="23093">MYTGKKLGEAIKSAIELKGVRKADVARAFAIKPPSVTSWIQTGRVDKAHIDKLVSYFADVVTPEHFGIGSFESNEILFNGYKVPLLSWIDAVKHSDLDTLAAISNFWVPTLRKPGVQTFALEVKGDSMEPEFTAGDRIIVEPQQPVVHGCFVIVRENNAEAMFKQYINDGSYHYLKPLNNRYPIIKMSEHFQICGVVVEKFKIYI</sequence>
<dbReference type="InterPro" id="IPR039418">
    <property type="entry name" value="LexA-like"/>
</dbReference>
<dbReference type="PANTHER" id="PTHR33516">
    <property type="entry name" value="LEXA REPRESSOR"/>
    <property type="match status" value="1"/>
</dbReference>
<dbReference type="CDD" id="cd06529">
    <property type="entry name" value="S24_LexA-like"/>
    <property type="match status" value="1"/>
</dbReference>
<dbReference type="InterPro" id="IPR010982">
    <property type="entry name" value="Lambda_DNA-bd_dom_sf"/>
</dbReference>
<dbReference type="RefSeq" id="WP_037407681.1">
    <property type="nucleotide sequence ID" value="NZ_JFZV01000005.1"/>
</dbReference>
<feature type="domain" description="Peptidase S24/S26A/S26B/S26C" evidence="1">
    <location>
        <begin position="105"/>
        <end position="198"/>
    </location>
</feature>
<accession>A0A066TRU9</accession>
<dbReference type="InterPro" id="IPR036286">
    <property type="entry name" value="LexA/Signal_pep-like_sf"/>
</dbReference>
<dbReference type="Pfam" id="PF00717">
    <property type="entry name" value="Peptidase_S24"/>
    <property type="match status" value="1"/>
</dbReference>
<dbReference type="Gene3D" id="2.10.109.10">
    <property type="entry name" value="Umud Fragment, subunit A"/>
    <property type="match status" value="1"/>
</dbReference>
<dbReference type="InterPro" id="IPR050077">
    <property type="entry name" value="LexA_repressor"/>
</dbReference>
<dbReference type="Gene3D" id="1.10.260.40">
    <property type="entry name" value="lambda repressor-like DNA-binding domains"/>
    <property type="match status" value="1"/>
</dbReference>
<dbReference type="eggNOG" id="COG1974">
    <property type="taxonomic scope" value="Bacteria"/>
</dbReference>
<dbReference type="Proteomes" id="UP000027170">
    <property type="component" value="Unassembled WGS sequence"/>
</dbReference>
<organism evidence="2 3">
    <name type="scientific">Snodgrassella communis</name>
    <dbReference type="NCBI Taxonomy" id="2946699"/>
    <lineage>
        <taxon>Bacteria</taxon>
        <taxon>Pseudomonadati</taxon>
        <taxon>Pseudomonadota</taxon>
        <taxon>Betaproteobacteria</taxon>
        <taxon>Neisseriales</taxon>
        <taxon>Neisseriaceae</taxon>
        <taxon>Snodgrassella</taxon>
    </lineage>
</organism>
<reference evidence="2 3" key="1">
    <citation type="submission" date="2014-03" db="EMBL/GenBank/DDBJ databases">
        <title>The genomes of two eusocial bee gut symbionts.</title>
        <authorList>
            <person name="Kwong W.K."/>
            <person name="Engel P."/>
            <person name="Koch H."/>
            <person name="Moran N.A."/>
        </authorList>
    </citation>
    <scope>NUCLEOTIDE SEQUENCE [LARGE SCALE GENOMIC DNA]</scope>
    <source>
        <strain evidence="3">wkB29</strain>
    </source>
</reference>
<dbReference type="InterPro" id="IPR015927">
    <property type="entry name" value="Peptidase_S24_S26A/B/C"/>
</dbReference>